<reference evidence="1 2" key="1">
    <citation type="submission" date="2020-08" db="EMBL/GenBank/DDBJ databases">
        <title>Cohnella phylogeny.</title>
        <authorList>
            <person name="Dunlap C."/>
        </authorList>
    </citation>
    <scope>NUCLEOTIDE SEQUENCE [LARGE SCALE GENOMIC DNA]</scope>
    <source>
        <strain evidence="1 2">DSM 103658</strain>
    </source>
</reference>
<gene>
    <name evidence="1" type="ORF">H4Q31_18635</name>
</gene>
<protein>
    <submittedName>
        <fullName evidence="1">Uncharacterized protein</fullName>
    </submittedName>
</protein>
<dbReference type="RefSeq" id="WP_185180571.1">
    <property type="nucleotide sequence ID" value="NZ_CBCSEP010000027.1"/>
</dbReference>
<proteinExistence type="predicted"/>
<dbReference type="Proteomes" id="UP000574133">
    <property type="component" value="Unassembled WGS sequence"/>
</dbReference>
<evidence type="ECO:0000313" key="1">
    <source>
        <dbReference type="EMBL" id="MBB6679311.1"/>
    </source>
</evidence>
<organism evidence="1 2">
    <name type="scientific">Cohnella lubricantis</name>
    <dbReference type="NCBI Taxonomy" id="2163172"/>
    <lineage>
        <taxon>Bacteria</taxon>
        <taxon>Bacillati</taxon>
        <taxon>Bacillota</taxon>
        <taxon>Bacilli</taxon>
        <taxon>Bacillales</taxon>
        <taxon>Paenibacillaceae</taxon>
        <taxon>Cohnella</taxon>
    </lineage>
</organism>
<accession>A0A841TL88</accession>
<sequence length="83" mass="9727">MAQRSKASWYRLWSRLPSRVWRILRSSEVSVTDKLWFIAPVALYWVLPDFMPFIPIDDIAVTLGVAGWFAGRMERKYGLQPPE</sequence>
<name>A0A841TL88_9BACL</name>
<evidence type="ECO:0000313" key="2">
    <source>
        <dbReference type="Proteomes" id="UP000574133"/>
    </source>
</evidence>
<keyword evidence="2" id="KW-1185">Reference proteome</keyword>
<comment type="caution">
    <text evidence="1">The sequence shown here is derived from an EMBL/GenBank/DDBJ whole genome shotgun (WGS) entry which is preliminary data.</text>
</comment>
<dbReference type="AlphaFoldDB" id="A0A841TL88"/>
<dbReference type="EMBL" id="JACJVN010000078">
    <property type="protein sequence ID" value="MBB6679311.1"/>
    <property type="molecule type" value="Genomic_DNA"/>
</dbReference>